<dbReference type="RefSeq" id="WP_149103268.1">
    <property type="nucleotide sequence ID" value="NZ_VTFT01000001.1"/>
</dbReference>
<name>A0A5D4XS01_9GAMM</name>
<accession>A0A5D4XS01</accession>
<dbReference type="InterPro" id="IPR004360">
    <property type="entry name" value="Glyas_Fos-R_dOase_dom"/>
</dbReference>
<protein>
    <submittedName>
        <fullName evidence="2">VOC family protein</fullName>
    </submittedName>
</protein>
<evidence type="ECO:0000313" key="2">
    <source>
        <dbReference type="EMBL" id="TYT26713.1"/>
    </source>
</evidence>
<dbReference type="AlphaFoldDB" id="A0A5D4XS01"/>
<dbReference type="CDD" id="cd07262">
    <property type="entry name" value="VOC_like"/>
    <property type="match status" value="1"/>
</dbReference>
<dbReference type="PANTHER" id="PTHR35006:SF1">
    <property type="entry name" value="BLL2941 PROTEIN"/>
    <property type="match status" value="1"/>
</dbReference>
<gene>
    <name evidence="2" type="ORF">FZO89_10840</name>
</gene>
<keyword evidence="3" id="KW-1185">Reference proteome</keyword>
<dbReference type="InterPro" id="IPR037523">
    <property type="entry name" value="VOC_core"/>
</dbReference>
<evidence type="ECO:0000259" key="1">
    <source>
        <dbReference type="PROSITE" id="PS51819"/>
    </source>
</evidence>
<dbReference type="EMBL" id="VTFT01000001">
    <property type="protein sequence ID" value="TYT26713.1"/>
    <property type="molecule type" value="Genomic_DNA"/>
</dbReference>
<dbReference type="OrthoDB" id="9800438at2"/>
<dbReference type="Gene3D" id="3.10.180.10">
    <property type="entry name" value="2,3-Dihydroxybiphenyl 1,2-Dioxygenase, domain 1"/>
    <property type="match status" value="1"/>
</dbReference>
<comment type="caution">
    <text evidence="2">The sequence shown here is derived from an EMBL/GenBank/DDBJ whole genome shotgun (WGS) entry which is preliminary data.</text>
</comment>
<reference evidence="2 3" key="1">
    <citation type="submission" date="2019-08" db="EMBL/GenBank/DDBJ databases">
        <title>Luteimonas viscosus sp. nov., isolated from soil of a sunflower field.</title>
        <authorList>
            <person name="Jianli Z."/>
            <person name="Ying Z."/>
        </authorList>
    </citation>
    <scope>NUCLEOTIDE SEQUENCE [LARGE SCALE GENOMIC DNA]</scope>
    <source>
        <strain evidence="2 3">XBU10</strain>
    </source>
</reference>
<feature type="domain" description="VOC" evidence="1">
    <location>
        <begin position="1"/>
        <end position="121"/>
    </location>
</feature>
<dbReference type="Proteomes" id="UP000324973">
    <property type="component" value="Unassembled WGS sequence"/>
</dbReference>
<dbReference type="Pfam" id="PF00903">
    <property type="entry name" value="Glyoxalase"/>
    <property type="match status" value="1"/>
</dbReference>
<evidence type="ECO:0000313" key="3">
    <source>
        <dbReference type="Proteomes" id="UP000324973"/>
    </source>
</evidence>
<sequence length="125" mass="13025">MLANVVLGSNDLDRAAAFHDGLLALFGARQVMRNARSILWKPGDAGSGIAVCLPHDGQAATHGNGTMVGLKAGSTREVDLVHQTALRLGGTCEGPPGERRPDVYAAYFRDPDGNKFGVFHVAGAG</sequence>
<dbReference type="PROSITE" id="PS51819">
    <property type="entry name" value="VOC"/>
    <property type="match status" value="1"/>
</dbReference>
<dbReference type="InterPro" id="IPR029068">
    <property type="entry name" value="Glyas_Bleomycin-R_OHBP_Dase"/>
</dbReference>
<proteinExistence type="predicted"/>
<dbReference type="SUPFAM" id="SSF54593">
    <property type="entry name" value="Glyoxalase/Bleomycin resistance protein/Dihydroxybiphenyl dioxygenase"/>
    <property type="match status" value="1"/>
</dbReference>
<dbReference type="PANTHER" id="PTHR35006">
    <property type="entry name" value="GLYOXALASE FAMILY PROTEIN (AFU_ORTHOLOGUE AFUA_5G14830)"/>
    <property type="match status" value="1"/>
</dbReference>
<organism evidence="2 3">
    <name type="scientific">Luteimonas viscosa</name>
    <dbReference type="NCBI Taxonomy" id="1132694"/>
    <lineage>
        <taxon>Bacteria</taxon>
        <taxon>Pseudomonadati</taxon>
        <taxon>Pseudomonadota</taxon>
        <taxon>Gammaproteobacteria</taxon>
        <taxon>Lysobacterales</taxon>
        <taxon>Lysobacteraceae</taxon>
        <taxon>Luteimonas</taxon>
    </lineage>
</organism>